<evidence type="ECO:0000259" key="3">
    <source>
        <dbReference type="PROSITE" id="PS51186"/>
    </source>
</evidence>
<feature type="domain" description="N-acetyltransferase" evidence="3">
    <location>
        <begin position="5"/>
        <end position="160"/>
    </location>
</feature>
<dbReference type="Gene3D" id="3.40.630.30">
    <property type="match status" value="1"/>
</dbReference>
<sequence length="167" mass="18628">MGMSVTTSIATEDEAERILKLQYLCYQSEAELYGDWAIDPLTQTLDSLRTELKEHHVLVARLGDEVVGSVRGWVDSDGVGRIGRLCVHPRMQRHGLGSRLVRSMEQTLAAGDASVRSFRLFSGHRSIGNLRLYQRLGYRQTDVEQVTGSLSFIALEKQVEQHLAATG</sequence>
<dbReference type="Proteomes" id="UP001592531">
    <property type="component" value="Unassembled WGS sequence"/>
</dbReference>
<evidence type="ECO:0000256" key="2">
    <source>
        <dbReference type="ARBA" id="ARBA00023315"/>
    </source>
</evidence>
<accession>A0ABV6VQB0</accession>
<keyword evidence="2 4" id="KW-0012">Acyltransferase</keyword>
<dbReference type="EMBL" id="JBHFAB010000003">
    <property type="protein sequence ID" value="MFC1415935.1"/>
    <property type="molecule type" value="Genomic_DNA"/>
</dbReference>
<evidence type="ECO:0000256" key="1">
    <source>
        <dbReference type="ARBA" id="ARBA00022679"/>
    </source>
</evidence>
<dbReference type="PANTHER" id="PTHR43877">
    <property type="entry name" value="AMINOALKYLPHOSPHONATE N-ACETYLTRANSFERASE-RELATED-RELATED"/>
    <property type="match status" value="1"/>
</dbReference>
<keyword evidence="5" id="KW-1185">Reference proteome</keyword>
<comment type="caution">
    <text evidence="4">The sequence shown here is derived from an EMBL/GenBank/DDBJ whole genome shotgun (WGS) entry which is preliminary data.</text>
</comment>
<dbReference type="EC" id="2.3.-.-" evidence="4"/>
<dbReference type="InterPro" id="IPR016181">
    <property type="entry name" value="Acyl_CoA_acyltransferase"/>
</dbReference>
<dbReference type="PROSITE" id="PS51186">
    <property type="entry name" value="GNAT"/>
    <property type="match status" value="1"/>
</dbReference>
<dbReference type="Pfam" id="PF00583">
    <property type="entry name" value="Acetyltransf_1"/>
    <property type="match status" value="1"/>
</dbReference>
<reference evidence="4 5" key="1">
    <citation type="submission" date="2024-09" db="EMBL/GenBank/DDBJ databases">
        <authorList>
            <person name="Lee S.D."/>
        </authorList>
    </citation>
    <scope>NUCLEOTIDE SEQUENCE [LARGE SCALE GENOMIC DNA]</scope>
    <source>
        <strain evidence="4 5">N8-3</strain>
    </source>
</reference>
<dbReference type="InterPro" id="IPR050832">
    <property type="entry name" value="Bact_Acetyltransf"/>
</dbReference>
<evidence type="ECO:0000313" key="5">
    <source>
        <dbReference type="Proteomes" id="UP001592531"/>
    </source>
</evidence>
<dbReference type="SUPFAM" id="SSF55729">
    <property type="entry name" value="Acyl-CoA N-acyltransferases (Nat)"/>
    <property type="match status" value="1"/>
</dbReference>
<gene>
    <name evidence="4" type="ORF">ACEZDE_04655</name>
</gene>
<dbReference type="GO" id="GO:0016746">
    <property type="term" value="F:acyltransferase activity"/>
    <property type="evidence" value="ECO:0007669"/>
    <property type="project" value="UniProtKB-KW"/>
</dbReference>
<dbReference type="CDD" id="cd04301">
    <property type="entry name" value="NAT_SF"/>
    <property type="match status" value="1"/>
</dbReference>
<protein>
    <submittedName>
        <fullName evidence="4">GNAT family N-acetyltransferase</fullName>
        <ecNumber evidence="4">2.3.-.-</ecNumber>
    </submittedName>
</protein>
<keyword evidence="1 4" id="KW-0808">Transferase</keyword>
<proteinExistence type="predicted"/>
<organism evidence="4 5">
    <name type="scientific">Streptacidiphilus cavernicola</name>
    <dbReference type="NCBI Taxonomy" id="3342716"/>
    <lineage>
        <taxon>Bacteria</taxon>
        <taxon>Bacillati</taxon>
        <taxon>Actinomycetota</taxon>
        <taxon>Actinomycetes</taxon>
        <taxon>Kitasatosporales</taxon>
        <taxon>Streptomycetaceae</taxon>
        <taxon>Streptacidiphilus</taxon>
    </lineage>
</organism>
<dbReference type="RefSeq" id="WP_380532572.1">
    <property type="nucleotide sequence ID" value="NZ_JBHFAB010000003.1"/>
</dbReference>
<dbReference type="InterPro" id="IPR000182">
    <property type="entry name" value="GNAT_dom"/>
</dbReference>
<evidence type="ECO:0000313" key="4">
    <source>
        <dbReference type="EMBL" id="MFC1415935.1"/>
    </source>
</evidence>
<name>A0ABV6VQB0_9ACTN</name>